<protein>
    <submittedName>
        <fullName evidence="1">Uncharacterized protein</fullName>
    </submittedName>
</protein>
<evidence type="ECO:0000313" key="2">
    <source>
        <dbReference type="Proteomes" id="UP000325313"/>
    </source>
</evidence>
<reference evidence="1 2" key="1">
    <citation type="submission" date="2019-05" db="EMBL/GenBank/DDBJ databases">
        <title>Emergence of the Ug99 lineage of the wheat stem rust pathogen through somatic hybridization.</title>
        <authorList>
            <person name="Li F."/>
            <person name="Upadhyaya N.M."/>
            <person name="Sperschneider J."/>
            <person name="Matny O."/>
            <person name="Nguyen-Phuc H."/>
            <person name="Mago R."/>
            <person name="Raley C."/>
            <person name="Miller M.E."/>
            <person name="Silverstein K.A.T."/>
            <person name="Henningsen E."/>
            <person name="Hirsch C.D."/>
            <person name="Visser B."/>
            <person name="Pretorius Z.A."/>
            <person name="Steffenson B.J."/>
            <person name="Schwessinger B."/>
            <person name="Dodds P.N."/>
            <person name="Figueroa M."/>
        </authorList>
    </citation>
    <scope>NUCLEOTIDE SEQUENCE [LARGE SCALE GENOMIC DNA]</scope>
    <source>
        <strain evidence="1 2">Ug99</strain>
    </source>
</reference>
<organism evidence="1 2">
    <name type="scientific">Puccinia graminis f. sp. tritici</name>
    <dbReference type="NCBI Taxonomy" id="56615"/>
    <lineage>
        <taxon>Eukaryota</taxon>
        <taxon>Fungi</taxon>
        <taxon>Dikarya</taxon>
        <taxon>Basidiomycota</taxon>
        <taxon>Pucciniomycotina</taxon>
        <taxon>Pucciniomycetes</taxon>
        <taxon>Pucciniales</taxon>
        <taxon>Pucciniaceae</taxon>
        <taxon>Puccinia</taxon>
    </lineage>
</organism>
<name>A0A5B0LRB3_PUCGR</name>
<evidence type="ECO:0000313" key="1">
    <source>
        <dbReference type="EMBL" id="KAA1066656.1"/>
    </source>
</evidence>
<gene>
    <name evidence="1" type="ORF">PGTUg99_006588</name>
</gene>
<sequence length="95" mass="10175">MAPAGCQANLRETNPQVGMSARSGWSILVRQTNRQPVGCPWVRKVGQPCLPEPSYAVICRPAAGSLNGPDSGVGIVVNMSVLPQVPPWWEDAVEH</sequence>
<dbReference type="Proteomes" id="UP000325313">
    <property type="component" value="Unassembled WGS sequence"/>
</dbReference>
<dbReference type="AlphaFoldDB" id="A0A5B0LRB3"/>
<accession>A0A5B0LRB3</accession>
<comment type="caution">
    <text evidence="1">The sequence shown here is derived from an EMBL/GenBank/DDBJ whole genome shotgun (WGS) entry which is preliminary data.</text>
</comment>
<proteinExistence type="predicted"/>
<dbReference type="EMBL" id="VDEP01000509">
    <property type="protein sequence ID" value="KAA1066656.1"/>
    <property type="molecule type" value="Genomic_DNA"/>
</dbReference>